<name>A0A512LCH6_9PROT</name>
<dbReference type="EMBL" id="BKAD01000058">
    <property type="protein sequence ID" value="GEP32194.1"/>
    <property type="molecule type" value="Genomic_DNA"/>
</dbReference>
<dbReference type="OrthoDB" id="9799211at2"/>
<accession>A0A512LCH6</accession>
<comment type="caution">
    <text evidence="1">The sequence shown here is derived from an EMBL/GenBank/DDBJ whole genome shotgun (WGS) entry which is preliminary data.</text>
</comment>
<evidence type="ECO:0000313" key="1">
    <source>
        <dbReference type="EMBL" id="GEP32194.1"/>
    </source>
</evidence>
<dbReference type="Pfam" id="PF12686">
    <property type="entry name" value="DUF3800"/>
    <property type="match status" value="1"/>
</dbReference>
<dbReference type="Proteomes" id="UP000321337">
    <property type="component" value="Unassembled WGS sequence"/>
</dbReference>
<dbReference type="AlphaFoldDB" id="A0A512LCH6"/>
<dbReference type="InterPro" id="IPR024524">
    <property type="entry name" value="DUF3800"/>
</dbReference>
<dbReference type="RefSeq" id="WP_147075130.1">
    <property type="nucleotide sequence ID" value="NZ_AP021884.1"/>
</dbReference>
<reference evidence="1 2" key="1">
    <citation type="submission" date="2019-07" db="EMBL/GenBank/DDBJ databases">
        <title>Whole genome shotgun sequence of Thiobacillus plumbophilus NBRC 107929.</title>
        <authorList>
            <person name="Hosoyama A."/>
            <person name="Uohara A."/>
            <person name="Ohji S."/>
            <person name="Ichikawa N."/>
        </authorList>
    </citation>
    <scope>NUCLEOTIDE SEQUENCE [LARGE SCALE GENOMIC DNA]</scope>
    <source>
        <strain evidence="1 2">NBRC 107929</strain>
    </source>
</reference>
<evidence type="ECO:0008006" key="3">
    <source>
        <dbReference type="Google" id="ProtNLM"/>
    </source>
</evidence>
<evidence type="ECO:0000313" key="2">
    <source>
        <dbReference type="Proteomes" id="UP000321337"/>
    </source>
</evidence>
<keyword evidence="2" id="KW-1185">Reference proteome</keyword>
<gene>
    <name evidence="1" type="primary">rflA</name>
    <name evidence="1" type="ORF">TPL01_33320</name>
</gene>
<organism evidence="1 2">
    <name type="scientific">Sulfuriferula plumbiphila</name>
    <dbReference type="NCBI Taxonomy" id="171865"/>
    <lineage>
        <taxon>Bacteria</taxon>
        <taxon>Pseudomonadati</taxon>
        <taxon>Pseudomonadota</taxon>
        <taxon>Betaproteobacteria</taxon>
        <taxon>Nitrosomonadales</taxon>
        <taxon>Sulfuricellaceae</taxon>
        <taxon>Sulfuriferula</taxon>
    </lineage>
</organism>
<sequence>MKFEVYCDEANPDVLTSANPRARYLMIGSLWLPEELRDEIKARIGALRQRHQAWGEIKWSKVSPNRKDFYVELIDLFVSYGDNLRFRCIAVDRTQLNLALHDNDGELGFYKFYYQLLHHWILDFNAYRVFCDIKSNRDPKRLPVLTRCLSRANLTSNIDSVQSLPSHEVVLIQLCDLLLGAASSRINGTLRDGTAKSAVVSRLESALGCLLAPTHKGEEKFNIFQIRLQGGW</sequence>
<proteinExistence type="predicted"/>
<protein>
    <recommendedName>
        <fullName evidence="3">DUF3800 domain-containing protein</fullName>
    </recommendedName>
</protein>